<reference evidence="1" key="2">
    <citation type="submission" date="2022-10" db="EMBL/GenBank/DDBJ databases">
        <authorList>
            <consortium name="ENA_rothamsted_submissions"/>
            <consortium name="culmorum"/>
            <person name="King R."/>
        </authorList>
    </citation>
    <scope>NUCLEOTIDE SEQUENCE</scope>
</reference>
<gene>
    <name evidence="1" type="ORF">APHIGO_LOCUS4223</name>
</gene>
<keyword evidence="2" id="KW-1185">Reference proteome</keyword>
<evidence type="ECO:0000313" key="2">
    <source>
        <dbReference type="Proteomes" id="UP001154329"/>
    </source>
</evidence>
<organism evidence="1 2">
    <name type="scientific">Aphis gossypii</name>
    <name type="common">Cotton aphid</name>
    <dbReference type="NCBI Taxonomy" id="80765"/>
    <lineage>
        <taxon>Eukaryota</taxon>
        <taxon>Metazoa</taxon>
        <taxon>Ecdysozoa</taxon>
        <taxon>Arthropoda</taxon>
        <taxon>Hexapoda</taxon>
        <taxon>Insecta</taxon>
        <taxon>Pterygota</taxon>
        <taxon>Neoptera</taxon>
        <taxon>Paraneoptera</taxon>
        <taxon>Hemiptera</taxon>
        <taxon>Sternorrhyncha</taxon>
        <taxon>Aphidomorpha</taxon>
        <taxon>Aphidoidea</taxon>
        <taxon>Aphididae</taxon>
        <taxon>Aphidini</taxon>
        <taxon>Aphis</taxon>
        <taxon>Aphis</taxon>
    </lineage>
</organism>
<dbReference type="EMBL" id="OU899035">
    <property type="protein sequence ID" value="CAH1721028.1"/>
    <property type="molecule type" value="Genomic_DNA"/>
</dbReference>
<name>A0A9P0IWG9_APHGO</name>
<dbReference type="Proteomes" id="UP001154329">
    <property type="component" value="Chromosome 2"/>
</dbReference>
<proteinExistence type="predicted"/>
<protein>
    <submittedName>
        <fullName evidence="1">Uncharacterized protein</fullName>
    </submittedName>
</protein>
<sequence>MWLKLLLNFPMLFPKNISKTLVNNGRVFFEPINYKQKDIAFFCIFSKQQIIIFFIFKNPIAQMANRLIYTFVLNFISVPNSNRIYKHNCRKTKLNACDCVNYLIETAIGVEKKRKHPPSFKKKIMIKLLFKSVL</sequence>
<dbReference type="AlphaFoldDB" id="A0A9P0IWG9"/>
<reference evidence="1" key="1">
    <citation type="submission" date="2022-02" db="EMBL/GenBank/DDBJ databases">
        <authorList>
            <person name="King R."/>
        </authorList>
    </citation>
    <scope>NUCLEOTIDE SEQUENCE</scope>
</reference>
<evidence type="ECO:0000313" key="1">
    <source>
        <dbReference type="EMBL" id="CAH1721028.1"/>
    </source>
</evidence>
<accession>A0A9P0IWG9</accession>